<accession>A0A3S8ZNG2</accession>
<dbReference type="KEGG" id="iod:EJO50_00155"/>
<dbReference type="AlphaFoldDB" id="A0A3S8ZNG2"/>
<evidence type="ECO:0000313" key="3">
    <source>
        <dbReference type="EMBL" id="AZN35034.1"/>
    </source>
</evidence>
<sequence length="180" mass="20348">MAYLALLCCCFVSAAEPKVDAHKDAELIKIDAELSVPVSKELAWQVMIDFEHMPQFLPQLISSHIISQTGNHWRVSQVLNVPLSFFDYHYESVRDVDLKPLNEIRATSVGGSEEYKSVALLKPVQGQTVISYHAEWQSSPLAGFALDTIRNQIHQQFTAMQQEMLRRHNQRAAASTSQTH</sequence>
<dbReference type="Pfam" id="PF03364">
    <property type="entry name" value="Polyketide_cyc"/>
    <property type="match status" value="1"/>
</dbReference>
<evidence type="ECO:0000259" key="2">
    <source>
        <dbReference type="Pfam" id="PF03364"/>
    </source>
</evidence>
<dbReference type="InterPro" id="IPR023393">
    <property type="entry name" value="START-like_dom_sf"/>
</dbReference>
<dbReference type="RefSeq" id="WP_125971010.1">
    <property type="nucleotide sequence ID" value="NZ_CP034433.1"/>
</dbReference>
<comment type="similarity">
    <text evidence="1">Belongs to the ribosome association toxin RatA family.</text>
</comment>
<dbReference type="Gene3D" id="3.30.530.20">
    <property type="match status" value="1"/>
</dbReference>
<feature type="domain" description="Coenzyme Q-binding protein COQ10 START" evidence="2">
    <location>
        <begin position="36"/>
        <end position="113"/>
    </location>
</feature>
<evidence type="ECO:0000313" key="4">
    <source>
        <dbReference type="Proteomes" id="UP000282438"/>
    </source>
</evidence>
<protein>
    <recommendedName>
        <fullName evidence="2">Coenzyme Q-binding protein COQ10 START domain-containing protein</fullName>
    </recommendedName>
</protein>
<evidence type="ECO:0000256" key="1">
    <source>
        <dbReference type="ARBA" id="ARBA00008918"/>
    </source>
</evidence>
<reference evidence="3 4" key="1">
    <citation type="submission" date="2018-12" db="EMBL/GenBank/DDBJ databases">
        <title>Complete genome sequence of Iodobacter sp. H11R3.</title>
        <authorList>
            <person name="Bae J.-W."/>
        </authorList>
    </citation>
    <scope>NUCLEOTIDE SEQUENCE [LARGE SCALE GENOMIC DNA]</scope>
    <source>
        <strain evidence="3 4">H11R3</strain>
    </source>
</reference>
<gene>
    <name evidence="3" type="ORF">EJO50_00155</name>
</gene>
<name>A0A3S8ZNG2_9NEIS</name>
<dbReference type="InterPro" id="IPR005031">
    <property type="entry name" value="COQ10_START"/>
</dbReference>
<organism evidence="3 4">
    <name type="scientific">Iodobacter ciconiae</name>
    <dbReference type="NCBI Taxonomy" id="2496266"/>
    <lineage>
        <taxon>Bacteria</taxon>
        <taxon>Pseudomonadati</taxon>
        <taxon>Pseudomonadota</taxon>
        <taxon>Betaproteobacteria</taxon>
        <taxon>Neisseriales</taxon>
        <taxon>Chitinibacteraceae</taxon>
        <taxon>Iodobacter</taxon>
    </lineage>
</organism>
<dbReference type="SUPFAM" id="SSF55961">
    <property type="entry name" value="Bet v1-like"/>
    <property type="match status" value="1"/>
</dbReference>
<dbReference type="OrthoDB" id="8592441at2"/>
<dbReference type="Proteomes" id="UP000282438">
    <property type="component" value="Chromosome"/>
</dbReference>
<dbReference type="EMBL" id="CP034433">
    <property type="protein sequence ID" value="AZN35034.1"/>
    <property type="molecule type" value="Genomic_DNA"/>
</dbReference>
<proteinExistence type="inferred from homology"/>
<keyword evidence="4" id="KW-1185">Reference proteome</keyword>